<feature type="compositionally biased region" description="Basic and acidic residues" evidence="1">
    <location>
        <begin position="260"/>
        <end position="277"/>
    </location>
</feature>
<evidence type="ECO:0000313" key="3">
    <source>
        <dbReference type="Proteomes" id="UP000054558"/>
    </source>
</evidence>
<dbReference type="Proteomes" id="UP000054558">
    <property type="component" value="Unassembled WGS sequence"/>
</dbReference>
<dbReference type="EMBL" id="DF237102">
    <property type="protein sequence ID" value="GAQ83571.1"/>
    <property type="molecule type" value="Genomic_DNA"/>
</dbReference>
<protein>
    <submittedName>
        <fullName evidence="2">Uncharacterized protein</fullName>
    </submittedName>
</protein>
<evidence type="ECO:0000313" key="2">
    <source>
        <dbReference type="EMBL" id="GAQ83571.1"/>
    </source>
</evidence>
<keyword evidence="3" id="KW-1185">Reference proteome</keyword>
<evidence type="ECO:0000256" key="1">
    <source>
        <dbReference type="SAM" id="MobiDB-lite"/>
    </source>
</evidence>
<feature type="region of interest" description="Disordered" evidence="1">
    <location>
        <begin position="260"/>
        <end position="281"/>
    </location>
</feature>
<proteinExistence type="predicted"/>
<sequence>MAPLTVAIPGGDSNAAGETAAYNVRISRNGKPYVVWSKSASATPASSTQSSRAETPAGSTRAFPLTTNASIGYVPPSWVQRGQSVNSARSTGTFDLPGNVLSATAKSVSRQSQEDALRLIGLSSGNAEVSAQKTLSSTIEREQNLQQREEYGTRTAAALSQDVDKPFVLGKLPVFAKMNRHETGTRLSDSAPASQIAMDRQAYRSEALSVGQEKAVRGADAFFQSGAIEAASERNERSSEGQNGATDLVCDVCINKHMVESKQEQQRREREEQHRQAAEASFRAQRATVEWEARMVEERVKAVEQAKAERDQYMVQKEQARQEYVASPRYEPEGPAGMVFKGSTPRTAAEEQHARYKEELDRQVAFKSRLAAEEAAKEHPLGNIPVPLQTSRLELDAYVEAQHESYSDALAKQVLEKQAMRAAEKSAPHPLGRSNMVVVTNTPTRQAELSNQAAFRGALAQQVSEKKMRKEMEKTAAHPLGQTLLRSEGEPFGSENLLLQRKAEYRMLLDEQVAQREAWKRLTESGAHPLGDEPVWGRVDRDQTAREHDKFVHEKTKSYQEVLAAQIAEREREKQARFMQEQAAREEQIAKDRREAQIAKQEEMTKTYAQKMALREAWLKEVQAKDEKKKQERLAKPELATQTREMAAARINFSGPPYDSVKKEALKHALESQIAEKKNQKRLERQESRSHYQEWCGDVCDQSVAGTIRAIAKGASSGLTGGKSGYLDNYLKCVECKRTVPAKSLAPWKGSRTSIVAN</sequence>
<feature type="region of interest" description="Disordered" evidence="1">
    <location>
        <begin position="41"/>
        <end position="63"/>
    </location>
</feature>
<name>A0A1Y1I311_KLENI</name>
<gene>
    <name evidence="2" type="ORF">KFL_001530125</name>
</gene>
<reference evidence="2 3" key="1">
    <citation type="journal article" date="2014" name="Nat. Commun.">
        <title>Klebsormidium flaccidum genome reveals primary factors for plant terrestrial adaptation.</title>
        <authorList>
            <person name="Hori K."/>
            <person name="Maruyama F."/>
            <person name="Fujisawa T."/>
            <person name="Togashi T."/>
            <person name="Yamamoto N."/>
            <person name="Seo M."/>
            <person name="Sato S."/>
            <person name="Yamada T."/>
            <person name="Mori H."/>
            <person name="Tajima N."/>
            <person name="Moriyama T."/>
            <person name="Ikeuchi M."/>
            <person name="Watanabe M."/>
            <person name="Wada H."/>
            <person name="Kobayashi K."/>
            <person name="Saito M."/>
            <person name="Masuda T."/>
            <person name="Sasaki-Sekimoto Y."/>
            <person name="Mashiguchi K."/>
            <person name="Awai K."/>
            <person name="Shimojima M."/>
            <person name="Masuda S."/>
            <person name="Iwai M."/>
            <person name="Nobusawa T."/>
            <person name="Narise T."/>
            <person name="Kondo S."/>
            <person name="Saito H."/>
            <person name="Sato R."/>
            <person name="Murakawa M."/>
            <person name="Ihara Y."/>
            <person name="Oshima-Yamada Y."/>
            <person name="Ohtaka K."/>
            <person name="Satoh M."/>
            <person name="Sonobe K."/>
            <person name="Ishii M."/>
            <person name="Ohtani R."/>
            <person name="Kanamori-Sato M."/>
            <person name="Honoki R."/>
            <person name="Miyazaki D."/>
            <person name="Mochizuki H."/>
            <person name="Umetsu J."/>
            <person name="Higashi K."/>
            <person name="Shibata D."/>
            <person name="Kamiya Y."/>
            <person name="Sato N."/>
            <person name="Nakamura Y."/>
            <person name="Tabata S."/>
            <person name="Ida S."/>
            <person name="Kurokawa K."/>
            <person name="Ohta H."/>
        </authorList>
    </citation>
    <scope>NUCLEOTIDE SEQUENCE [LARGE SCALE GENOMIC DNA]</scope>
    <source>
        <strain evidence="2 3">NIES-2285</strain>
    </source>
</reference>
<organism evidence="2 3">
    <name type="scientific">Klebsormidium nitens</name>
    <name type="common">Green alga</name>
    <name type="synonym">Ulothrix nitens</name>
    <dbReference type="NCBI Taxonomy" id="105231"/>
    <lineage>
        <taxon>Eukaryota</taxon>
        <taxon>Viridiplantae</taxon>
        <taxon>Streptophyta</taxon>
        <taxon>Klebsormidiophyceae</taxon>
        <taxon>Klebsormidiales</taxon>
        <taxon>Klebsormidiaceae</taxon>
        <taxon>Klebsormidium</taxon>
    </lineage>
</organism>
<accession>A0A1Y1I311</accession>
<feature type="compositionally biased region" description="Low complexity" evidence="1">
    <location>
        <begin position="41"/>
        <end position="53"/>
    </location>
</feature>
<dbReference type="AlphaFoldDB" id="A0A1Y1I311"/>